<dbReference type="PRINTS" id="PR00313">
    <property type="entry name" value="CABNDNGRPT"/>
</dbReference>
<evidence type="ECO:0000256" key="1">
    <source>
        <dbReference type="SAM" id="MobiDB-lite"/>
    </source>
</evidence>
<keyword evidence="4" id="KW-1185">Reference proteome</keyword>
<evidence type="ECO:0000313" key="3">
    <source>
        <dbReference type="EMBL" id="GAA5141607.1"/>
    </source>
</evidence>
<accession>A0ABP9PBD4</accession>
<dbReference type="EMBL" id="BAABKG010000001">
    <property type="protein sequence ID" value="GAA5141607.1"/>
    <property type="molecule type" value="Genomic_DNA"/>
</dbReference>
<dbReference type="RefSeq" id="WP_345453891.1">
    <property type="nucleotide sequence ID" value="NZ_BAABKG010000001.1"/>
</dbReference>
<protein>
    <recommendedName>
        <fullName evidence="5">Calcium-binding protein</fullName>
    </recommendedName>
</protein>
<dbReference type="SUPFAM" id="SSF51120">
    <property type="entry name" value="beta-Roll"/>
    <property type="match status" value="1"/>
</dbReference>
<dbReference type="PROSITE" id="PS51257">
    <property type="entry name" value="PROKAR_LIPOPROTEIN"/>
    <property type="match status" value="1"/>
</dbReference>
<evidence type="ECO:0008006" key="5">
    <source>
        <dbReference type="Google" id="ProtNLM"/>
    </source>
</evidence>
<name>A0ABP9PBD4_9ACTN</name>
<dbReference type="InterPro" id="IPR011049">
    <property type="entry name" value="Serralysin-like_metalloprot_C"/>
</dbReference>
<dbReference type="Proteomes" id="UP001500221">
    <property type="component" value="Unassembled WGS sequence"/>
</dbReference>
<gene>
    <name evidence="3" type="ORF">GCM10023340_03610</name>
</gene>
<feature type="signal peptide" evidence="2">
    <location>
        <begin position="1"/>
        <end position="30"/>
    </location>
</feature>
<comment type="caution">
    <text evidence="3">The sequence shown here is derived from an EMBL/GenBank/DDBJ whole genome shotgun (WGS) entry which is preliminary data.</text>
</comment>
<organism evidence="3 4">
    <name type="scientific">Nocardioides marinquilinus</name>
    <dbReference type="NCBI Taxonomy" id="1210400"/>
    <lineage>
        <taxon>Bacteria</taxon>
        <taxon>Bacillati</taxon>
        <taxon>Actinomycetota</taxon>
        <taxon>Actinomycetes</taxon>
        <taxon>Propionibacteriales</taxon>
        <taxon>Nocardioidaceae</taxon>
        <taxon>Nocardioides</taxon>
    </lineage>
</organism>
<sequence length="436" mass="43280">MTHRALGRTLACAALVAACLAALPAAPAGAAPRLCQGQPVTKVGRPGTTLVGTERADVLVTNGAGRVRAQGGNDRICVTGSRGERVRVSAGAGADRVVVQVDGEAVVVAHLGSGSDTYRGGDGPDRVSGGEEQISDQGPGADAAPDDIRTGAGDDAVVAGGPRGLLDRIDLGAGNDLLRLRSDPTVGTGVIAGSGGVDQVDVVGPVVAELHLDASRGRVVSGGATTLRLSGLETYRVQTPTDVDLRFTGTAADETLDVNSARSLDVRLGDGDDAVEGARLSGAASRLDGGPGDDAMALGGKYDDSVVAIDAPGGTASTTPGDPDHVAIAGFESLSGRGETVTVQGSDEPEALAAYGCDLTVRGGGGADDVLVYGELTGEDVRCDVKSHRADGEGGDDVLTGSRTDDVLIGGPGTDRADGGGGGDDVCEAETVVRCG</sequence>
<evidence type="ECO:0000313" key="4">
    <source>
        <dbReference type="Proteomes" id="UP001500221"/>
    </source>
</evidence>
<feature type="region of interest" description="Disordered" evidence="1">
    <location>
        <begin position="387"/>
        <end position="424"/>
    </location>
</feature>
<keyword evidence="2" id="KW-0732">Signal</keyword>
<dbReference type="Gene3D" id="2.150.10.10">
    <property type="entry name" value="Serralysin-like metalloprotease, C-terminal"/>
    <property type="match status" value="1"/>
</dbReference>
<feature type="chain" id="PRO_5045393272" description="Calcium-binding protein" evidence="2">
    <location>
        <begin position="31"/>
        <end position="436"/>
    </location>
</feature>
<feature type="region of interest" description="Disordered" evidence="1">
    <location>
        <begin position="113"/>
        <end position="152"/>
    </location>
</feature>
<proteinExistence type="predicted"/>
<reference evidence="4" key="1">
    <citation type="journal article" date="2019" name="Int. J. Syst. Evol. Microbiol.">
        <title>The Global Catalogue of Microorganisms (GCM) 10K type strain sequencing project: providing services to taxonomists for standard genome sequencing and annotation.</title>
        <authorList>
            <consortium name="The Broad Institute Genomics Platform"/>
            <consortium name="The Broad Institute Genome Sequencing Center for Infectious Disease"/>
            <person name="Wu L."/>
            <person name="Ma J."/>
        </authorList>
    </citation>
    <scope>NUCLEOTIDE SEQUENCE [LARGE SCALE GENOMIC DNA]</scope>
    <source>
        <strain evidence="4">JCM 18459</strain>
    </source>
</reference>
<dbReference type="Gene3D" id="2.160.20.160">
    <property type="match status" value="1"/>
</dbReference>
<evidence type="ECO:0000256" key="2">
    <source>
        <dbReference type="SAM" id="SignalP"/>
    </source>
</evidence>